<dbReference type="Proteomes" id="UP000828390">
    <property type="component" value="Unassembled WGS sequence"/>
</dbReference>
<reference evidence="1" key="1">
    <citation type="journal article" date="2019" name="bioRxiv">
        <title>The Genome of the Zebra Mussel, Dreissena polymorpha: A Resource for Invasive Species Research.</title>
        <authorList>
            <person name="McCartney M.A."/>
            <person name="Auch B."/>
            <person name="Kono T."/>
            <person name="Mallez S."/>
            <person name="Zhang Y."/>
            <person name="Obille A."/>
            <person name="Becker A."/>
            <person name="Abrahante J.E."/>
            <person name="Garbe J."/>
            <person name="Badalamenti J.P."/>
            <person name="Herman A."/>
            <person name="Mangelson H."/>
            <person name="Liachko I."/>
            <person name="Sullivan S."/>
            <person name="Sone E.D."/>
            <person name="Koren S."/>
            <person name="Silverstein K.A.T."/>
            <person name="Beckman K.B."/>
            <person name="Gohl D.M."/>
        </authorList>
    </citation>
    <scope>NUCLEOTIDE SEQUENCE</scope>
    <source>
        <strain evidence="1">Duluth1</strain>
        <tissue evidence="1">Whole animal</tissue>
    </source>
</reference>
<reference evidence="1" key="2">
    <citation type="submission" date="2020-11" db="EMBL/GenBank/DDBJ databases">
        <authorList>
            <person name="McCartney M.A."/>
            <person name="Auch B."/>
            <person name="Kono T."/>
            <person name="Mallez S."/>
            <person name="Becker A."/>
            <person name="Gohl D.M."/>
            <person name="Silverstein K.A.T."/>
            <person name="Koren S."/>
            <person name="Bechman K.B."/>
            <person name="Herman A."/>
            <person name="Abrahante J.E."/>
            <person name="Garbe J."/>
        </authorList>
    </citation>
    <scope>NUCLEOTIDE SEQUENCE</scope>
    <source>
        <strain evidence="1">Duluth1</strain>
        <tissue evidence="1">Whole animal</tissue>
    </source>
</reference>
<gene>
    <name evidence="1" type="ORF">DPMN_127876</name>
</gene>
<sequence>MLDISQMTFTLAQFFHHQLTSCHHGNGSCLAEVYCEDNFQNIETQGAIVTFNLLRANGNYIGFSEVNFLI</sequence>
<proteinExistence type="predicted"/>
<keyword evidence="2" id="KW-1185">Reference proteome</keyword>
<organism evidence="1 2">
    <name type="scientific">Dreissena polymorpha</name>
    <name type="common">Zebra mussel</name>
    <name type="synonym">Mytilus polymorpha</name>
    <dbReference type="NCBI Taxonomy" id="45954"/>
    <lineage>
        <taxon>Eukaryota</taxon>
        <taxon>Metazoa</taxon>
        <taxon>Spiralia</taxon>
        <taxon>Lophotrochozoa</taxon>
        <taxon>Mollusca</taxon>
        <taxon>Bivalvia</taxon>
        <taxon>Autobranchia</taxon>
        <taxon>Heteroconchia</taxon>
        <taxon>Euheterodonta</taxon>
        <taxon>Imparidentia</taxon>
        <taxon>Neoheterodontei</taxon>
        <taxon>Myida</taxon>
        <taxon>Dreissenoidea</taxon>
        <taxon>Dreissenidae</taxon>
        <taxon>Dreissena</taxon>
    </lineage>
</organism>
<evidence type="ECO:0000313" key="2">
    <source>
        <dbReference type="Proteomes" id="UP000828390"/>
    </source>
</evidence>
<comment type="caution">
    <text evidence="1">The sequence shown here is derived from an EMBL/GenBank/DDBJ whole genome shotgun (WGS) entry which is preliminary data.</text>
</comment>
<protein>
    <submittedName>
        <fullName evidence="1">Uncharacterized protein</fullName>
    </submittedName>
</protein>
<evidence type="ECO:0000313" key="1">
    <source>
        <dbReference type="EMBL" id="KAH3825987.1"/>
    </source>
</evidence>
<dbReference type="EMBL" id="JAIWYP010000005">
    <property type="protein sequence ID" value="KAH3825987.1"/>
    <property type="molecule type" value="Genomic_DNA"/>
</dbReference>
<accession>A0A9D4H016</accession>
<name>A0A9D4H016_DREPO</name>
<dbReference type="AlphaFoldDB" id="A0A9D4H016"/>